<organism evidence="3 4">
    <name type="scientific">Acidilutibacter cellobiosedens</name>
    <dbReference type="NCBI Taxonomy" id="2507161"/>
    <lineage>
        <taxon>Bacteria</taxon>
        <taxon>Bacillati</taxon>
        <taxon>Bacillota</taxon>
        <taxon>Tissierellia</taxon>
        <taxon>Tissierellales</taxon>
        <taxon>Acidilutibacteraceae</taxon>
        <taxon>Acidilutibacter</taxon>
    </lineage>
</organism>
<dbReference type="CDD" id="cd00371">
    <property type="entry name" value="HMA"/>
    <property type="match status" value="1"/>
</dbReference>
<dbReference type="EMBL" id="CP035282">
    <property type="protein sequence ID" value="QAT60239.1"/>
    <property type="molecule type" value="Genomic_DNA"/>
</dbReference>
<dbReference type="SUPFAM" id="SSF55008">
    <property type="entry name" value="HMA, heavy metal-associated domain"/>
    <property type="match status" value="1"/>
</dbReference>
<accession>A0A410Q8D5</accession>
<evidence type="ECO:0000259" key="2">
    <source>
        <dbReference type="PROSITE" id="PS50846"/>
    </source>
</evidence>
<sequence>MKKTVFIEGMSCSHCANAVKESLEALDGVDKVKVDLKGKKAVVKGENLDDGEIKKAVSDAGYEVVNITE</sequence>
<dbReference type="GO" id="GO:0005507">
    <property type="term" value="F:copper ion binding"/>
    <property type="evidence" value="ECO:0007669"/>
    <property type="project" value="InterPro"/>
</dbReference>
<dbReference type="AlphaFoldDB" id="A0A410Q8D5"/>
<dbReference type="InterPro" id="IPR017969">
    <property type="entry name" value="Heavy-metal-associated_CS"/>
</dbReference>
<evidence type="ECO:0000313" key="3">
    <source>
        <dbReference type="EMBL" id="QAT60239.1"/>
    </source>
</evidence>
<evidence type="ECO:0000313" key="4">
    <source>
        <dbReference type="Proteomes" id="UP000287969"/>
    </source>
</evidence>
<dbReference type="PROSITE" id="PS01047">
    <property type="entry name" value="HMA_1"/>
    <property type="match status" value="1"/>
</dbReference>
<name>A0A410Q8D5_9FIRM</name>
<evidence type="ECO:0000256" key="1">
    <source>
        <dbReference type="ARBA" id="ARBA00022723"/>
    </source>
</evidence>
<dbReference type="Proteomes" id="UP000287969">
    <property type="component" value="Chromosome"/>
</dbReference>
<dbReference type="PRINTS" id="PR00944">
    <property type="entry name" value="CUEXPORT"/>
</dbReference>
<feature type="domain" description="HMA" evidence="2">
    <location>
        <begin position="1"/>
        <end position="65"/>
    </location>
</feature>
<keyword evidence="1" id="KW-0479">Metal-binding</keyword>
<dbReference type="RefSeq" id="WP_128751658.1">
    <property type="nucleotide sequence ID" value="NZ_CP035282.1"/>
</dbReference>
<reference evidence="4" key="1">
    <citation type="submission" date="2019-01" db="EMBL/GenBank/DDBJ databases">
        <title>Draft genomes of a novel of Sporanaerobacter strains.</title>
        <authorList>
            <person name="Ma S."/>
        </authorList>
    </citation>
    <scope>NUCLEOTIDE SEQUENCE [LARGE SCALE GENOMIC DNA]</scope>
    <source>
        <strain evidence="4">NJN-17</strain>
    </source>
</reference>
<dbReference type="KEGG" id="spoa:EQM13_00955"/>
<dbReference type="FunFam" id="3.30.70.100:FF:000001">
    <property type="entry name" value="ATPase copper transporting beta"/>
    <property type="match status" value="1"/>
</dbReference>
<dbReference type="Gene3D" id="3.30.70.100">
    <property type="match status" value="1"/>
</dbReference>
<keyword evidence="4" id="KW-1185">Reference proteome</keyword>
<dbReference type="PROSITE" id="PS50846">
    <property type="entry name" value="HMA_2"/>
    <property type="match status" value="1"/>
</dbReference>
<dbReference type="InterPro" id="IPR036163">
    <property type="entry name" value="HMA_dom_sf"/>
</dbReference>
<proteinExistence type="predicted"/>
<dbReference type="InterPro" id="IPR000428">
    <property type="entry name" value="Cu-bd"/>
</dbReference>
<dbReference type="Pfam" id="PF00403">
    <property type="entry name" value="HMA"/>
    <property type="match status" value="1"/>
</dbReference>
<dbReference type="GO" id="GO:0006825">
    <property type="term" value="P:copper ion transport"/>
    <property type="evidence" value="ECO:0007669"/>
    <property type="project" value="InterPro"/>
</dbReference>
<gene>
    <name evidence="3" type="ORF">EQM13_00955</name>
</gene>
<protein>
    <submittedName>
        <fullName evidence="3">Copper chaperone</fullName>
    </submittedName>
</protein>
<dbReference type="InterPro" id="IPR006121">
    <property type="entry name" value="HMA_dom"/>
</dbReference>